<dbReference type="HOGENOM" id="CLU_973603_0_0_1"/>
<feature type="compositionally biased region" description="Acidic residues" evidence="1">
    <location>
        <begin position="87"/>
        <end position="96"/>
    </location>
</feature>
<dbReference type="Proteomes" id="UP000011064">
    <property type="component" value="Unassembled WGS sequence"/>
</dbReference>
<name>L8FNB8_PSED2</name>
<dbReference type="EMBL" id="GL573287">
    <property type="protein sequence ID" value="ELR02475.1"/>
    <property type="molecule type" value="Genomic_DNA"/>
</dbReference>
<gene>
    <name evidence="2" type="ORF">GMDG_05524</name>
</gene>
<reference evidence="3" key="1">
    <citation type="submission" date="2010-09" db="EMBL/GenBank/DDBJ databases">
        <title>The genome sequence of Geomyces destructans 20631-21.</title>
        <authorList>
            <consortium name="The Broad Institute Genome Sequencing Platform"/>
            <person name="Cuomo C.A."/>
            <person name="Blehert D.S."/>
            <person name="Lorch J.M."/>
            <person name="Young S.K."/>
            <person name="Zeng Q."/>
            <person name="Gargeya S."/>
            <person name="Fitzgerald M."/>
            <person name="Haas B."/>
            <person name="Abouelleil A."/>
            <person name="Alvarado L."/>
            <person name="Arachchi H.M."/>
            <person name="Berlin A."/>
            <person name="Brown A."/>
            <person name="Chapman S.B."/>
            <person name="Chen Z."/>
            <person name="Dunbar C."/>
            <person name="Freedman E."/>
            <person name="Gearin G."/>
            <person name="Gellesch M."/>
            <person name="Goldberg J."/>
            <person name="Griggs A."/>
            <person name="Gujja S."/>
            <person name="Heiman D."/>
            <person name="Howarth C."/>
            <person name="Larson L."/>
            <person name="Lui A."/>
            <person name="MacDonald P.J.P."/>
            <person name="Montmayeur A."/>
            <person name="Murphy C."/>
            <person name="Neiman D."/>
            <person name="Pearson M."/>
            <person name="Priest M."/>
            <person name="Roberts A."/>
            <person name="Saif S."/>
            <person name="Shea T."/>
            <person name="Shenoy N."/>
            <person name="Sisk P."/>
            <person name="Stolte C."/>
            <person name="Sykes S."/>
            <person name="Wortman J."/>
            <person name="Nusbaum C."/>
            <person name="Birren B."/>
        </authorList>
    </citation>
    <scope>NUCLEOTIDE SEQUENCE [LARGE SCALE GENOMIC DNA]</scope>
    <source>
        <strain evidence="3">ATCC MYA-4855 / 20631-21</strain>
    </source>
</reference>
<protein>
    <submittedName>
        <fullName evidence="2">Uncharacterized protein</fullName>
    </submittedName>
</protein>
<keyword evidence="3" id="KW-1185">Reference proteome</keyword>
<proteinExistence type="predicted"/>
<feature type="compositionally biased region" description="Low complexity" evidence="1">
    <location>
        <begin position="73"/>
        <end position="82"/>
    </location>
</feature>
<evidence type="ECO:0000313" key="3">
    <source>
        <dbReference type="Proteomes" id="UP000011064"/>
    </source>
</evidence>
<evidence type="ECO:0000313" key="2">
    <source>
        <dbReference type="EMBL" id="ELR02475.1"/>
    </source>
</evidence>
<sequence length="270" mass="29012">MSGPQEGLFVSDEAVVAPGATEPVVAAGHQAYHHFWALGRPVCVCVRVLCRACRPVGALTPAVSVVAADSATPRATSPVVSPTSPPLEEEEEEEEVVAPRRSSRKRKHPLASDEEEEESESSLSSDDEDHHAALVRVCCLRCAKHLAQSPEFSCVFPKTSTKCTRCTRLKDKCIPVSLRAVLLIGPRLRCRRRLGSAGAAVGLRHASAATKADCRALPAQVHVATSVALPATDVNAAILANQVEMLAVLRQIRRGQAAEKRERRKAKDRG</sequence>
<feature type="region of interest" description="Disordered" evidence="1">
    <location>
        <begin position="70"/>
        <end position="127"/>
    </location>
</feature>
<dbReference type="VEuPathDB" id="FungiDB:GMDG_05524"/>
<dbReference type="InParanoid" id="L8FNB8"/>
<organism evidence="2 3">
    <name type="scientific">Pseudogymnoascus destructans (strain ATCC MYA-4855 / 20631-21)</name>
    <name type="common">Bat white-nose syndrome fungus</name>
    <name type="synonym">Geomyces destructans</name>
    <dbReference type="NCBI Taxonomy" id="658429"/>
    <lineage>
        <taxon>Eukaryota</taxon>
        <taxon>Fungi</taxon>
        <taxon>Dikarya</taxon>
        <taxon>Ascomycota</taxon>
        <taxon>Pezizomycotina</taxon>
        <taxon>Leotiomycetes</taxon>
        <taxon>Thelebolales</taxon>
        <taxon>Thelebolaceae</taxon>
        <taxon>Pseudogymnoascus</taxon>
    </lineage>
</organism>
<dbReference type="AlphaFoldDB" id="L8FNB8"/>
<accession>L8FNB8</accession>
<evidence type="ECO:0000256" key="1">
    <source>
        <dbReference type="SAM" id="MobiDB-lite"/>
    </source>
</evidence>